<gene>
    <name evidence="1" type="ORF">NXF25_013575</name>
</gene>
<comment type="caution">
    <text evidence="1">The sequence shown here is derived from an EMBL/GenBank/DDBJ whole genome shotgun (WGS) entry which is preliminary data.</text>
</comment>
<dbReference type="AlphaFoldDB" id="A0AAW1BA22"/>
<evidence type="ECO:0000313" key="2">
    <source>
        <dbReference type="Proteomes" id="UP001474421"/>
    </source>
</evidence>
<evidence type="ECO:0000313" key="1">
    <source>
        <dbReference type="EMBL" id="KAK9398606.1"/>
    </source>
</evidence>
<dbReference type="Proteomes" id="UP001474421">
    <property type="component" value="Unassembled WGS sequence"/>
</dbReference>
<accession>A0AAW1BA22</accession>
<protein>
    <submittedName>
        <fullName evidence="1">ADAMTS3: ADAM metallopeptidase with thrombospondin type 1 motif 3</fullName>
    </submittedName>
</protein>
<name>A0AAW1BA22_CROAD</name>
<reference evidence="1 2" key="1">
    <citation type="journal article" date="2024" name="Proc. Natl. Acad. Sci. U.S.A.">
        <title>The genetic regulatory architecture and epigenomic basis for age-related changes in rattlesnake venom.</title>
        <authorList>
            <person name="Hogan M.P."/>
            <person name="Holding M.L."/>
            <person name="Nystrom G.S."/>
            <person name="Colston T.J."/>
            <person name="Bartlett D.A."/>
            <person name="Mason A.J."/>
            <person name="Ellsworth S.A."/>
            <person name="Rautsaw R.M."/>
            <person name="Lawrence K.C."/>
            <person name="Strickland J.L."/>
            <person name="He B."/>
            <person name="Fraser P."/>
            <person name="Margres M.J."/>
            <person name="Gilbert D.M."/>
            <person name="Gibbs H.L."/>
            <person name="Parkinson C.L."/>
            <person name="Rokyta D.R."/>
        </authorList>
    </citation>
    <scope>NUCLEOTIDE SEQUENCE [LARGE SCALE GENOMIC DNA]</scope>
    <source>
        <strain evidence="1">DRR0105</strain>
    </source>
</reference>
<dbReference type="EMBL" id="JAOTOJ010000007">
    <property type="protein sequence ID" value="KAK9398606.1"/>
    <property type="molecule type" value="Genomic_DNA"/>
</dbReference>
<proteinExistence type="predicted"/>
<sequence>MIKVGVEEFFIEPLEKGQQMEEERGRLHRVYRRSAIAQNSSDILPDFQSKGIASVYGSFHLPSRLFFSSRFIRHR</sequence>
<organism evidence="1 2">
    <name type="scientific">Crotalus adamanteus</name>
    <name type="common">Eastern diamondback rattlesnake</name>
    <dbReference type="NCBI Taxonomy" id="8729"/>
    <lineage>
        <taxon>Eukaryota</taxon>
        <taxon>Metazoa</taxon>
        <taxon>Chordata</taxon>
        <taxon>Craniata</taxon>
        <taxon>Vertebrata</taxon>
        <taxon>Euteleostomi</taxon>
        <taxon>Lepidosauria</taxon>
        <taxon>Squamata</taxon>
        <taxon>Bifurcata</taxon>
        <taxon>Unidentata</taxon>
        <taxon>Episquamata</taxon>
        <taxon>Toxicofera</taxon>
        <taxon>Serpentes</taxon>
        <taxon>Colubroidea</taxon>
        <taxon>Viperidae</taxon>
        <taxon>Crotalinae</taxon>
        <taxon>Crotalus</taxon>
    </lineage>
</organism>
<keyword evidence="2" id="KW-1185">Reference proteome</keyword>